<dbReference type="KEGG" id="mhf:MHF_0407"/>
<organism evidence="1 2">
    <name type="scientific">Mycoplasma haemofelis (strain Ohio2)</name>
    <dbReference type="NCBI Taxonomy" id="859194"/>
    <lineage>
        <taxon>Bacteria</taxon>
        <taxon>Bacillati</taxon>
        <taxon>Mycoplasmatota</taxon>
        <taxon>Mollicutes</taxon>
        <taxon>Mycoplasmataceae</taxon>
        <taxon>Mycoplasma</taxon>
    </lineage>
</organism>
<dbReference type="HOGENOM" id="CLU_096783_0_0_14"/>
<dbReference type="STRING" id="859194.MHF_0407"/>
<reference key="2">
    <citation type="submission" date="2011-05" db="EMBL/GenBank/DDBJ databases">
        <title>The Genome of Mycoplasma haemofelis Strain Ohio2, a pathogenic hemoplasma of the cat.</title>
        <authorList>
            <person name="Santos A.P."/>
            <person name="Guimaraes A.M.S."/>
            <person name="SanMiguel P.J."/>
            <person name="Martin S.W."/>
            <person name="Messick J.B."/>
        </authorList>
    </citation>
    <scope>NUCLEOTIDE SEQUENCE</scope>
    <source>
        <strain>Ohio2</strain>
    </source>
</reference>
<dbReference type="BioCyc" id="MHAE859194:G1GR7-398-MONOMER"/>
<reference evidence="1 2" key="1">
    <citation type="journal article" date="2011" name="J. Bacteriol.">
        <title>Complete genome sequences of two hemotropic Mycoplasmas, Mycoplasma haemofelis strain Ohio2 and Mycoplasma suis strain Illinois.</title>
        <authorList>
            <person name="Messick J.B."/>
            <person name="Santos A.P."/>
            <person name="Guimaraes A.M."/>
        </authorList>
    </citation>
    <scope>NUCLEOTIDE SEQUENCE [LARGE SCALE GENOMIC DNA]</scope>
    <source>
        <strain evidence="1 2">Ohio2</strain>
    </source>
</reference>
<accession>F6FH78</accession>
<gene>
    <name evidence="1" type="ordered locus">MHF_0407</name>
</gene>
<protein>
    <submittedName>
        <fullName evidence="1">Uncharacterized protein</fullName>
    </submittedName>
</protein>
<name>F6FH78_MYCHI</name>
<proteinExistence type="predicted"/>
<evidence type="ECO:0000313" key="2">
    <source>
        <dbReference type="Proteomes" id="UP000007952"/>
    </source>
</evidence>
<evidence type="ECO:0000313" key="1">
    <source>
        <dbReference type="EMBL" id="AEG72683.1"/>
    </source>
</evidence>
<sequence length="219" mass="23558">MGKGAFAALGTAGAGGLGAGGLIALKPWQSTPDEAPITSIRSKYPSALLNLEGDVNIWEKKYKALETKTPHHPTLQKALSTGKGTGANLTEAKSLLKSGCRAIYESDSDNSNNFQDFKSFCSKTNEDATKSGKQWIADATSKADGNKWDTVLTSLKGHNTWSLDSVLETLKKGVQGDSSSFPEARRKELKDWCDKAKLEVFVGESSSEFQSQEAFCKAD</sequence>
<dbReference type="AlphaFoldDB" id="F6FH78"/>
<dbReference type="EMBL" id="CP002808">
    <property type="protein sequence ID" value="AEG72683.1"/>
    <property type="molecule type" value="Genomic_DNA"/>
</dbReference>
<dbReference type="Proteomes" id="UP000007952">
    <property type="component" value="Chromosome"/>
</dbReference>